<accession>A0A7J5UJW8</accession>
<feature type="region of interest" description="Disordered" evidence="3">
    <location>
        <begin position="102"/>
        <end position="121"/>
    </location>
</feature>
<evidence type="ECO:0000256" key="4">
    <source>
        <dbReference type="SAM" id="Phobius"/>
    </source>
</evidence>
<feature type="region of interest" description="Disordered" evidence="3">
    <location>
        <begin position="1"/>
        <end position="30"/>
    </location>
</feature>
<evidence type="ECO:0000256" key="2">
    <source>
        <dbReference type="SAM" id="Coils"/>
    </source>
</evidence>
<dbReference type="PANTHER" id="PTHR37313">
    <property type="entry name" value="UPF0749 PROTEIN RV1825"/>
    <property type="match status" value="1"/>
</dbReference>
<evidence type="ECO:0000256" key="1">
    <source>
        <dbReference type="ARBA" id="ARBA00009108"/>
    </source>
</evidence>
<reference evidence="5 6" key="1">
    <citation type="submission" date="2019-10" db="EMBL/GenBank/DDBJ databases">
        <title>Georgenia wutianyii sp. nov. and Georgenia yuyongxinii sp. nov. isolated from plateau pika (Ochotona curzoniae) in the Qinghai-Tibet plateau of China.</title>
        <authorList>
            <person name="Tian Z."/>
        </authorList>
    </citation>
    <scope>NUCLEOTIDE SEQUENCE [LARGE SCALE GENOMIC DNA]</scope>
    <source>
        <strain evidence="5 6">DSM 21501</strain>
    </source>
</reference>
<dbReference type="AlphaFoldDB" id="A0A7J5UJW8"/>
<comment type="caution">
    <text evidence="5">The sequence shown here is derived from an EMBL/GenBank/DDBJ whole genome shotgun (WGS) entry which is preliminary data.</text>
</comment>
<dbReference type="RefSeq" id="WP_152204711.1">
    <property type="nucleotide sequence ID" value="NZ_VUKF01000069.1"/>
</dbReference>
<evidence type="ECO:0000256" key="3">
    <source>
        <dbReference type="SAM" id="MobiDB-lite"/>
    </source>
</evidence>
<dbReference type="InterPro" id="IPR010273">
    <property type="entry name" value="DUF881"/>
</dbReference>
<proteinExistence type="inferred from homology"/>
<evidence type="ECO:0000313" key="5">
    <source>
        <dbReference type="EMBL" id="KAE8762689.1"/>
    </source>
</evidence>
<protein>
    <submittedName>
        <fullName evidence="5">DUF881 domain-containing protein</fullName>
    </submittedName>
</protein>
<feature type="coiled-coil region" evidence="2">
    <location>
        <begin position="74"/>
        <end position="101"/>
    </location>
</feature>
<keyword evidence="2" id="KW-0175">Coiled coil</keyword>
<keyword evidence="6" id="KW-1185">Reference proteome</keyword>
<dbReference type="PANTHER" id="PTHR37313:SF4">
    <property type="entry name" value="CONSERVED MEMBRANE PROTEIN-RELATED"/>
    <property type="match status" value="1"/>
</dbReference>
<dbReference type="Gene3D" id="3.30.70.1880">
    <property type="entry name" value="Protein of unknown function DUF881"/>
    <property type="match status" value="1"/>
</dbReference>
<name>A0A7J5UJW8_9MICO</name>
<keyword evidence="4" id="KW-1133">Transmembrane helix</keyword>
<feature type="compositionally biased region" description="Pro residues" evidence="3">
    <location>
        <begin position="1"/>
        <end position="13"/>
    </location>
</feature>
<gene>
    <name evidence="5" type="ORF">GB883_18085</name>
</gene>
<keyword evidence="4" id="KW-0812">Transmembrane</keyword>
<organism evidence="5 6">
    <name type="scientific">Georgenia thermotolerans</name>
    <dbReference type="NCBI Taxonomy" id="527326"/>
    <lineage>
        <taxon>Bacteria</taxon>
        <taxon>Bacillati</taxon>
        <taxon>Actinomycetota</taxon>
        <taxon>Actinomycetes</taxon>
        <taxon>Micrococcales</taxon>
        <taxon>Bogoriellaceae</taxon>
        <taxon>Georgenia</taxon>
    </lineage>
</organism>
<dbReference type="GO" id="GO:0005886">
    <property type="term" value="C:plasma membrane"/>
    <property type="evidence" value="ECO:0007669"/>
    <property type="project" value="TreeGrafter"/>
</dbReference>
<dbReference type="Proteomes" id="UP000451860">
    <property type="component" value="Unassembled WGS sequence"/>
</dbReference>
<feature type="transmembrane region" description="Helical" evidence="4">
    <location>
        <begin position="39"/>
        <end position="60"/>
    </location>
</feature>
<dbReference type="OrthoDB" id="3214641at2"/>
<evidence type="ECO:0000313" key="6">
    <source>
        <dbReference type="Proteomes" id="UP000451860"/>
    </source>
</evidence>
<comment type="similarity">
    <text evidence="1">Belongs to the UPF0749 family.</text>
</comment>
<keyword evidence="4" id="KW-0472">Membrane</keyword>
<feature type="compositionally biased region" description="Low complexity" evidence="3">
    <location>
        <begin position="108"/>
        <end position="121"/>
    </location>
</feature>
<dbReference type="Pfam" id="PF05949">
    <property type="entry name" value="DUF881"/>
    <property type="match status" value="1"/>
</dbReference>
<dbReference type="EMBL" id="WHJE01000135">
    <property type="protein sequence ID" value="KAE8762689.1"/>
    <property type="molecule type" value="Genomic_DNA"/>
</dbReference>
<sequence>MSVGPRPPATPRQPPHEHEPGREPSAAARWRQRLRRPSVATGVVALLAGLLFATNAQVFAGDADRHPEDLEGLARVETARLERLERENAELRDEVASYVRRAEGDPEASAGNQLAAQAAGQGALEGPGLSVELWDAPQQTDGLAASLPPDALVVHQQDVEAVMNALWAGGAEAMTVQGHRVVSTTGVRCVGNVLHIAGHTYSPPYRIEAIGSPAKLRSALLDSPDVQTYLDYVDAVRLGWSVRETTVEAPPYAGPLTLTHARVPTGADRAA</sequence>